<evidence type="ECO:0000256" key="1">
    <source>
        <dbReference type="SAM" id="MobiDB-lite"/>
    </source>
</evidence>
<evidence type="ECO:0000313" key="3">
    <source>
        <dbReference type="Proteomes" id="UP000238479"/>
    </source>
</evidence>
<protein>
    <submittedName>
        <fullName evidence="2">Uncharacterized protein</fullName>
    </submittedName>
</protein>
<dbReference type="Gramene" id="PRQ59852">
    <property type="protein sequence ID" value="PRQ59852"/>
    <property type="gene ID" value="RchiOBHm_Chr1g0374731"/>
</dbReference>
<feature type="compositionally biased region" description="Polar residues" evidence="1">
    <location>
        <begin position="33"/>
        <end position="43"/>
    </location>
</feature>
<feature type="compositionally biased region" description="Pro residues" evidence="1">
    <location>
        <begin position="23"/>
        <end position="32"/>
    </location>
</feature>
<name>A0A2P6SMG6_ROSCH</name>
<evidence type="ECO:0000313" key="2">
    <source>
        <dbReference type="EMBL" id="PRQ59852.1"/>
    </source>
</evidence>
<comment type="caution">
    <text evidence="2">The sequence shown here is derived from an EMBL/GenBank/DDBJ whole genome shotgun (WGS) entry which is preliminary data.</text>
</comment>
<gene>
    <name evidence="2" type="ORF">RchiOBHm_Chr1g0374731</name>
</gene>
<feature type="region of interest" description="Disordered" evidence="1">
    <location>
        <begin position="1"/>
        <end position="43"/>
    </location>
</feature>
<dbReference type="AlphaFoldDB" id="A0A2P6SMG6"/>
<sequence length="80" mass="8629">MPSSSPPPHSSPVTSTTRSPLPATSPPQPHYSPTPTTIDGSQSQYKRISESLYCIFHQSEHQQDSPLVLQVLSTVAKLSA</sequence>
<accession>A0A2P6SMG6</accession>
<organism evidence="2 3">
    <name type="scientific">Rosa chinensis</name>
    <name type="common">China rose</name>
    <dbReference type="NCBI Taxonomy" id="74649"/>
    <lineage>
        <taxon>Eukaryota</taxon>
        <taxon>Viridiplantae</taxon>
        <taxon>Streptophyta</taxon>
        <taxon>Embryophyta</taxon>
        <taxon>Tracheophyta</taxon>
        <taxon>Spermatophyta</taxon>
        <taxon>Magnoliopsida</taxon>
        <taxon>eudicotyledons</taxon>
        <taxon>Gunneridae</taxon>
        <taxon>Pentapetalae</taxon>
        <taxon>rosids</taxon>
        <taxon>fabids</taxon>
        <taxon>Rosales</taxon>
        <taxon>Rosaceae</taxon>
        <taxon>Rosoideae</taxon>
        <taxon>Rosoideae incertae sedis</taxon>
        <taxon>Rosa</taxon>
    </lineage>
</organism>
<feature type="compositionally biased region" description="Low complexity" evidence="1">
    <location>
        <begin position="11"/>
        <end position="22"/>
    </location>
</feature>
<reference evidence="2 3" key="1">
    <citation type="journal article" date="2018" name="Nat. Genet.">
        <title>The Rosa genome provides new insights in the design of modern roses.</title>
        <authorList>
            <person name="Bendahmane M."/>
        </authorList>
    </citation>
    <scope>NUCLEOTIDE SEQUENCE [LARGE SCALE GENOMIC DNA]</scope>
    <source>
        <strain evidence="3">cv. Old Blush</strain>
    </source>
</reference>
<proteinExistence type="predicted"/>
<dbReference type="Proteomes" id="UP000238479">
    <property type="component" value="Chromosome 1"/>
</dbReference>
<keyword evidence="3" id="KW-1185">Reference proteome</keyword>
<feature type="compositionally biased region" description="Pro residues" evidence="1">
    <location>
        <begin position="1"/>
        <end position="10"/>
    </location>
</feature>
<dbReference type="EMBL" id="PDCK01000039">
    <property type="protein sequence ID" value="PRQ59852.1"/>
    <property type="molecule type" value="Genomic_DNA"/>
</dbReference>